<keyword evidence="2" id="KW-1185">Reference proteome</keyword>
<dbReference type="EMBL" id="JASJOU010000004">
    <property type="protein sequence ID" value="MDJ1501720.1"/>
    <property type="molecule type" value="Genomic_DNA"/>
</dbReference>
<dbReference type="AlphaFoldDB" id="A0AAE3UDZ4"/>
<reference evidence="1" key="1">
    <citation type="submission" date="2023-05" db="EMBL/GenBank/DDBJ databases">
        <authorList>
            <person name="Zhang X."/>
        </authorList>
    </citation>
    <scope>NUCLEOTIDE SEQUENCE</scope>
    <source>
        <strain evidence="1">BD1B2-1</strain>
    </source>
</reference>
<dbReference type="RefSeq" id="WP_314511318.1">
    <property type="nucleotide sequence ID" value="NZ_JASJOU010000004.1"/>
</dbReference>
<evidence type="ECO:0000313" key="1">
    <source>
        <dbReference type="EMBL" id="MDJ1501720.1"/>
    </source>
</evidence>
<protein>
    <submittedName>
        <fullName evidence="1">Uncharacterized protein</fullName>
    </submittedName>
</protein>
<name>A0AAE3UDZ4_9BACT</name>
<accession>A0AAE3UDZ4</accession>
<evidence type="ECO:0000313" key="2">
    <source>
        <dbReference type="Proteomes" id="UP001232063"/>
    </source>
</evidence>
<organism evidence="1 2">
    <name type="scientific">Xanthocytophaga agilis</name>
    <dbReference type="NCBI Taxonomy" id="3048010"/>
    <lineage>
        <taxon>Bacteria</taxon>
        <taxon>Pseudomonadati</taxon>
        <taxon>Bacteroidota</taxon>
        <taxon>Cytophagia</taxon>
        <taxon>Cytophagales</taxon>
        <taxon>Rhodocytophagaceae</taxon>
        <taxon>Xanthocytophaga</taxon>
    </lineage>
</organism>
<dbReference type="Proteomes" id="UP001232063">
    <property type="component" value="Unassembled WGS sequence"/>
</dbReference>
<gene>
    <name evidence="1" type="ORF">QNI22_13725</name>
</gene>
<proteinExistence type="predicted"/>
<comment type="caution">
    <text evidence="1">The sequence shown here is derived from an EMBL/GenBank/DDBJ whole genome shotgun (WGS) entry which is preliminary data.</text>
</comment>
<sequence length="109" mass="12099">MSHIYLRNLYLAGNNIVENNKGATKRVAMIPIVKGGVGALAILFPRGWPLACGQKDREKVPFFAHAQIWLTKLSFGALFFGQAKNEEVSGRVMKVTINKGRTREAKTKL</sequence>